<evidence type="ECO:0000256" key="2">
    <source>
        <dbReference type="SAM" id="Phobius"/>
    </source>
</evidence>
<dbReference type="EMBL" id="AGIZ01000017">
    <property type="protein sequence ID" value="EHC08730.1"/>
    <property type="molecule type" value="Genomic_DNA"/>
</dbReference>
<feature type="region of interest" description="Disordered" evidence="1">
    <location>
        <begin position="114"/>
        <end position="136"/>
    </location>
</feature>
<protein>
    <submittedName>
        <fullName evidence="3">Uncharacterized protein</fullName>
    </submittedName>
</protein>
<proteinExistence type="predicted"/>
<evidence type="ECO:0000256" key="1">
    <source>
        <dbReference type="SAM" id="MobiDB-lite"/>
    </source>
</evidence>
<sequence>MGGWGTHRLVEGIRGSGEVGGVEMFCLSCFSPVSPVSSLSPLSSVSSCSPFPPYPLIAPVAPVVFMLLTSCVWRQLLKLRKSSRVQLKLLSQSKHQNQATAIFSTHSSFAEWHKQQERQSPSQKTQVPELAKQFGI</sequence>
<accession>G6FZU5</accession>
<evidence type="ECO:0000313" key="3">
    <source>
        <dbReference type="EMBL" id="EHC08730.1"/>
    </source>
</evidence>
<feature type="transmembrane region" description="Helical" evidence="2">
    <location>
        <begin position="56"/>
        <end position="77"/>
    </location>
</feature>
<keyword evidence="2" id="KW-0812">Transmembrane</keyword>
<organism evidence="3 4">
    <name type="scientific">Fischerella thermalis JSC-11</name>
    <dbReference type="NCBI Taxonomy" id="741277"/>
    <lineage>
        <taxon>Bacteria</taxon>
        <taxon>Bacillati</taxon>
        <taxon>Cyanobacteriota</taxon>
        <taxon>Cyanophyceae</taxon>
        <taxon>Nostocales</taxon>
        <taxon>Hapalosiphonaceae</taxon>
        <taxon>Fischerella</taxon>
    </lineage>
</organism>
<dbReference type="AlphaFoldDB" id="G6FZU5"/>
<keyword evidence="2" id="KW-0472">Membrane</keyword>
<keyword evidence="2" id="KW-1133">Transmembrane helix</keyword>
<reference evidence="3 4" key="1">
    <citation type="submission" date="2011-09" db="EMBL/GenBank/DDBJ databases">
        <title>The draft genome of Fischerella sp. JSC-11.</title>
        <authorList>
            <consortium name="US DOE Joint Genome Institute (JGI-PGF)"/>
            <person name="Lucas S."/>
            <person name="Han J."/>
            <person name="Lapidus A."/>
            <person name="Cheng J.-F."/>
            <person name="Goodwin L."/>
            <person name="Pitluck S."/>
            <person name="Peters L."/>
            <person name="Land M.L."/>
            <person name="Hauser L."/>
            <person name="Sarkisova S."/>
            <person name="Bryant D.A."/>
            <person name="Brown I."/>
            <person name="Woyke T.J."/>
        </authorList>
    </citation>
    <scope>NUCLEOTIDE SEQUENCE [LARGE SCALE GENOMIC DNA]</scope>
    <source>
        <strain evidence="3 4">JSC-11</strain>
    </source>
</reference>
<dbReference type="Proteomes" id="UP000004344">
    <property type="component" value="Unassembled WGS sequence"/>
</dbReference>
<keyword evidence="4" id="KW-1185">Reference proteome</keyword>
<name>G6FZU5_9CYAN</name>
<gene>
    <name evidence="3" type="ORF">FJSC11DRAFT_4394</name>
</gene>
<evidence type="ECO:0000313" key="4">
    <source>
        <dbReference type="Proteomes" id="UP000004344"/>
    </source>
</evidence>
<comment type="caution">
    <text evidence="3">The sequence shown here is derived from an EMBL/GenBank/DDBJ whole genome shotgun (WGS) entry which is preliminary data.</text>
</comment>